<accession>A0A8J6TJ41</accession>
<comment type="caution">
    <text evidence="2">The sequence shown here is derived from an EMBL/GenBank/DDBJ whole genome shotgun (WGS) entry which is preliminary data.</text>
</comment>
<dbReference type="Proteomes" id="UP000603434">
    <property type="component" value="Unassembled WGS sequence"/>
</dbReference>
<evidence type="ECO:0000313" key="2">
    <source>
        <dbReference type="EMBL" id="MBC8361822.1"/>
    </source>
</evidence>
<proteinExistence type="predicted"/>
<keyword evidence="1" id="KW-0812">Transmembrane</keyword>
<reference evidence="2 3" key="1">
    <citation type="submission" date="2020-08" db="EMBL/GenBank/DDBJ databases">
        <title>Bridging the membrane lipid divide: bacteria of the FCB group superphylum have the potential to synthesize archaeal ether lipids.</title>
        <authorList>
            <person name="Villanueva L."/>
            <person name="Von Meijenfeldt F.A.B."/>
            <person name="Westbye A.B."/>
            <person name="Yadav S."/>
            <person name="Hopmans E.C."/>
            <person name="Dutilh B.E."/>
            <person name="Sinninghe Damste J.S."/>
        </authorList>
    </citation>
    <scope>NUCLEOTIDE SEQUENCE [LARGE SCALE GENOMIC DNA]</scope>
    <source>
        <strain evidence="2">NIOZ-UU30</strain>
    </source>
</reference>
<organism evidence="2 3">
    <name type="scientific">Candidatus Desulfatibia profunda</name>
    <dbReference type="NCBI Taxonomy" id="2841695"/>
    <lineage>
        <taxon>Bacteria</taxon>
        <taxon>Pseudomonadati</taxon>
        <taxon>Thermodesulfobacteriota</taxon>
        <taxon>Desulfobacteria</taxon>
        <taxon>Desulfobacterales</taxon>
        <taxon>Desulfobacterales incertae sedis</taxon>
        <taxon>Candidatus Desulfatibia</taxon>
    </lineage>
</organism>
<keyword evidence="1" id="KW-0472">Membrane</keyword>
<dbReference type="EMBL" id="JACNJH010000154">
    <property type="protein sequence ID" value="MBC8361822.1"/>
    <property type="molecule type" value="Genomic_DNA"/>
</dbReference>
<sequence length="149" mass="16183">MSDNAWDDESVAAVLSKTNELLDKGLSTEETVKILVQAGLDSETAASIVGDVAEIRRAVKRGDLGYLAWLQTIIQRPFGSGPLGFILPIATVGFTLIAAFIGVFFFPPGYYPRIVLAIPGLIAGAVFFFVLSGLLYNFRYGVKKMFSRD</sequence>
<dbReference type="AlphaFoldDB" id="A0A8J6TJ41"/>
<protein>
    <submittedName>
        <fullName evidence="2">Uncharacterized protein</fullName>
    </submittedName>
</protein>
<feature type="transmembrane region" description="Helical" evidence="1">
    <location>
        <begin position="114"/>
        <end position="138"/>
    </location>
</feature>
<keyword evidence="1" id="KW-1133">Transmembrane helix</keyword>
<evidence type="ECO:0000256" key="1">
    <source>
        <dbReference type="SAM" id="Phobius"/>
    </source>
</evidence>
<evidence type="ECO:0000313" key="3">
    <source>
        <dbReference type="Proteomes" id="UP000603434"/>
    </source>
</evidence>
<name>A0A8J6TJ41_9BACT</name>
<feature type="transmembrane region" description="Helical" evidence="1">
    <location>
        <begin position="85"/>
        <end position="108"/>
    </location>
</feature>
<gene>
    <name evidence="2" type="ORF">H8E23_10525</name>
</gene>